<keyword evidence="1" id="KW-0472">Membrane</keyword>
<evidence type="ECO:0000313" key="2">
    <source>
        <dbReference type="EMBL" id="KIS35343.1"/>
    </source>
</evidence>
<sequence length="45" mass="5177">MINNKIKSTTSFLLVVFFYGKCGKFLRCFYVGFFVIPITISCKTT</sequence>
<accession>A0A158SWU9</accession>
<comment type="caution">
    <text evidence="2">The sequence shown here is derived from an EMBL/GenBank/DDBJ whole genome shotgun (WGS) entry which is preliminary data.</text>
</comment>
<dbReference type="Proteomes" id="UP000050700">
    <property type="component" value="Unassembled WGS sequence"/>
</dbReference>
<gene>
    <name evidence="2" type="ORF">NTHI1209_00949</name>
</gene>
<dbReference type="AlphaFoldDB" id="A0A158SWU9"/>
<evidence type="ECO:0000313" key="3">
    <source>
        <dbReference type="Proteomes" id="UP000050700"/>
    </source>
</evidence>
<keyword evidence="1" id="KW-0812">Transmembrane</keyword>
<reference evidence="2 3" key="1">
    <citation type="submission" date="2014-05" db="EMBL/GenBank/DDBJ databases">
        <title>Methylome analysis of the phasevarions of Haemophilus influenzae.</title>
        <authorList>
            <person name="Atack J.M."/>
            <person name="Fox K.L."/>
            <person name="Power P.M."/>
            <person name="Clark T."/>
            <person name="Jurcisek J."/>
            <person name="Korlach J."/>
            <person name="Bakaletz L.O."/>
            <person name="Jennings M.P."/>
        </authorList>
    </citation>
    <scope>NUCLEOTIDE SEQUENCE [LARGE SCALE GENOMIC DNA]</scope>
    <source>
        <strain evidence="2 3">1209</strain>
    </source>
</reference>
<evidence type="ECO:0000256" key="1">
    <source>
        <dbReference type="SAM" id="Phobius"/>
    </source>
</evidence>
<dbReference type="EMBL" id="JMQP01000002">
    <property type="protein sequence ID" value="KIS35343.1"/>
    <property type="molecule type" value="Genomic_DNA"/>
</dbReference>
<dbReference type="PATRIC" id="fig|727.582.peg.869"/>
<feature type="transmembrane region" description="Helical" evidence="1">
    <location>
        <begin position="12"/>
        <end position="36"/>
    </location>
</feature>
<protein>
    <submittedName>
        <fullName evidence="2">Uncharacterized protein</fullName>
    </submittedName>
</protein>
<organism evidence="2 3">
    <name type="scientific">Haemophilus influenzae</name>
    <dbReference type="NCBI Taxonomy" id="727"/>
    <lineage>
        <taxon>Bacteria</taxon>
        <taxon>Pseudomonadati</taxon>
        <taxon>Pseudomonadota</taxon>
        <taxon>Gammaproteobacteria</taxon>
        <taxon>Pasteurellales</taxon>
        <taxon>Pasteurellaceae</taxon>
        <taxon>Haemophilus</taxon>
    </lineage>
</organism>
<keyword evidence="1" id="KW-1133">Transmembrane helix</keyword>
<proteinExistence type="predicted"/>
<name>A0A158SWU9_HAEIF</name>